<evidence type="ECO:0000313" key="3">
    <source>
        <dbReference type="Proteomes" id="UP000550707"/>
    </source>
</evidence>
<organism evidence="2 3">
    <name type="scientific">Molossus molossus</name>
    <name type="common">Pallas' mastiff bat</name>
    <name type="synonym">Vespertilio molossus</name>
    <dbReference type="NCBI Taxonomy" id="27622"/>
    <lineage>
        <taxon>Eukaryota</taxon>
        <taxon>Metazoa</taxon>
        <taxon>Chordata</taxon>
        <taxon>Craniata</taxon>
        <taxon>Vertebrata</taxon>
        <taxon>Euteleostomi</taxon>
        <taxon>Mammalia</taxon>
        <taxon>Eutheria</taxon>
        <taxon>Laurasiatheria</taxon>
        <taxon>Chiroptera</taxon>
        <taxon>Yangochiroptera</taxon>
        <taxon>Molossidae</taxon>
        <taxon>Molossus</taxon>
    </lineage>
</organism>
<dbReference type="InParanoid" id="A0A7J8FZ96"/>
<accession>A0A7J8FZ96</accession>
<evidence type="ECO:0000313" key="2">
    <source>
        <dbReference type="EMBL" id="KAF6452815.1"/>
    </source>
</evidence>
<dbReference type="EMBL" id="JACASF010000010">
    <property type="protein sequence ID" value="KAF6452815.1"/>
    <property type="molecule type" value="Genomic_DNA"/>
</dbReference>
<feature type="region of interest" description="Disordered" evidence="1">
    <location>
        <begin position="36"/>
        <end position="63"/>
    </location>
</feature>
<feature type="region of interest" description="Disordered" evidence="1">
    <location>
        <begin position="161"/>
        <end position="194"/>
    </location>
</feature>
<gene>
    <name evidence="2" type="ORF">HJG59_008162</name>
</gene>
<protein>
    <submittedName>
        <fullName evidence="2">Uncharacterized protein</fullName>
    </submittedName>
</protein>
<dbReference type="Proteomes" id="UP000550707">
    <property type="component" value="Unassembled WGS sequence"/>
</dbReference>
<proteinExistence type="predicted"/>
<reference evidence="2 3" key="1">
    <citation type="journal article" date="2020" name="Nature">
        <title>Six reference-quality genomes reveal evolution of bat adaptations.</title>
        <authorList>
            <person name="Jebb D."/>
            <person name="Huang Z."/>
            <person name="Pippel M."/>
            <person name="Hughes G.M."/>
            <person name="Lavrichenko K."/>
            <person name="Devanna P."/>
            <person name="Winkler S."/>
            <person name="Jermiin L.S."/>
            <person name="Skirmuntt E.C."/>
            <person name="Katzourakis A."/>
            <person name="Burkitt-Gray L."/>
            <person name="Ray D.A."/>
            <person name="Sullivan K.A.M."/>
            <person name="Roscito J.G."/>
            <person name="Kirilenko B.M."/>
            <person name="Davalos L.M."/>
            <person name="Corthals A.P."/>
            <person name="Power M.L."/>
            <person name="Jones G."/>
            <person name="Ransome R.D."/>
            <person name="Dechmann D.K.N."/>
            <person name="Locatelli A.G."/>
            <person name="Puechmaille S.J."/>
            <person name="Fedrigo O."/>
            <person name="Jarvis E.D."/>
            <person name="Hiller M."/>
            <person name="Vernes S.C."/>
            <person name="Myers E.W."/>
            <person name="Teeling E.C."/>
        </authorList>
    </citation>
    <scope>NUCLEOTIDE SEQUENCE [LARGE SCALE GENOMIC DNA]</scope>
    <source>
        <strain evidence="2">MMolMol1</strain>
        <tissue evidence="2">Muscle</tissue>
    </source>
</reference>
<dbReference type="AlphaFoldDB" id="A0A7J8FZ96"/>
<keyword evidence="3" id="KW-1185">Reference proteome</keyword>
<comment type="caution">
    <text evidence="2">The sequence shown here is derived from an EMBL/GenBank/DDBJ whole genome shotgun (WGS) entry which is preliminary data.</text>
</comment>
<evidence type="ECO:0000256" key="1">
    <source>
        <dbReference type="SAM" id="MobiDB-lite"/>
    </source>
</evidence>
<sequence length="194" mass="20248">MAESQPRLPCEPTERVPLVVRATQAGPRILRPSVAAPLRAELTPRTLSPGGPSLEEGPSKRLLGGTSHPLIRVLGEPLEGSSLQESRIWGCLCPSASLSGRAGARGFPRGGEATSPASTPTPTCIQSAASRWSSCLGAKVPGHETAPRGWAGQLQEALQDISGPPKTSCHLGAEPTMQGRQGSWEQRWSGGHGV</sequence>
<name>A0A7J8FZ96_MOLMO</name>